<dbReference type="EMBL" id="RCHS01000514">
    <property type="protein sequence ID" value="RMX58442.1"/>
    <property type="molecule type" value="Genomic_DNA"/>
</dbReference>
<sequence length="65" mass="7198">MLPHSLIIQKLAKYGADDNTYKAMIMGKTSRDPAFKCEGTSIPLVEEVVLLGVTVDNKLKFEKSN</sequence>
<dbReference type="Proteomes" id="UP000275408">
    <property type="component" value="Unassembled WGS sequence"/>
</dbReference>
<gene>
    <name evidence="1" type="ORF">pdam_00023003</name>
</gene>
<comment type="caution">
    <text evidence="1">The sequence shown here is derived from an EMBL/GenBank/DDBJ whole genome shotgun (WGS) entry which is preliminary data.</text>
</comment>
<keyword evidence="2" id="KW-1185">Reference proteome</keyword>
<proteinExistence type="predicted"/>
<evidence type="ECO:0000313" key="2">
    <source>
        <dbReference type="Proteomes" id="UP000275408"/>
    </source>
</evidence>
<accession>A0A3M6UXP5</accession>
<name>A0A3M6UXP5_POCDA</name>
<protein>
    <submittedName>
        <fullName evidence="1">Uncharacterized protein</fullName>
    </submittedName>
</protein>
<evidence type="ECO:0000313" key="1">
    <source>
        <dbReference type="EMBL" id="RMX58442.1"/>
    </source>
</evidence>
<dbReference type="AlphaFoldDB" id="A0A3M6UXP5"/>
<organism evidence="1 2">
    <name type="scientific">Pocillopora damicornis</name>
    <name type="common">Cauliflower coral</name>
    <name type="synonym">Millepora damicornis</name>
    <dbReference type="NCBI Taxonomy" id="46731"/>
    <lineage>
        <taxon>Eukaryota</taxon>
        <taxon>Metazoa</taxon>
        <taxon>Cnidaria</taxon>
        <taxon>Anthozoa</taxon>
        <taxon>Hexacorallia</taxon>
        <taxon>Scleractinia</taxon>
        <taxon>Astrocoeniina</taxon>
        <taxon>Pocilloporidae</taxon>
        <taxon>Pocillopora</taxon>
    </lineage>
</organism>
<reference evidence="1 2" key="1">
    <citation type="journal article" date="2018" name="Sci. Rep.">
        <title>Comparative analysis of the Pocillopora damicornis genome highlights role of immune system in coral evolution.</title>
        <authorList>
            <person name="Cunning R."/>
            <person name="Bay R.A."/>
            <person name="Gillette P."/>
            <person name="Baker A.C."/>
            <person name="Traylor-Knowles N."/>
        </authorList>
    </citation>
    <scope>NUCLEOTIDE SEQUENCE [LARGE SCALE GENOMIC DNA]</scope>
    <source>
        <strain evidence="1">RSMAS</strain>
        <tissue evidence="1">Whole animal</tissue>
    </source>
</reference>